<dbReference type="Pfam" id="PF12911">
    <property type="entry name" value="OppC_N"/>
    <property type="match status" value="1"/>
</dbReference>
<evidence type="ECO:0000256" key="4">
    <source>
        <dbReference type="ARBA" id="ARBA00022692"/>
    </source>
</evidence>
<keyword evidence="2 7" id="KW-0813">Transport</keyword>
<evidence type="ECO:0000256" key="1">
    <source>
        <dbReference type="ARBA" id="ARBA00004651"/>
    </source>
</evidence>
<accession>A0A370L2F5</accession>
<dbReference type="AlphaFoldDB" id="A0A370L2F5"/>
<dbReference type="InterPro" id="IPR050366">
    <property type="entry name" value="BP-dependent_transpt_permease"/>
</dbReference>
<sequence>MTQAELQDQAASKQQRRSRAKLPDLRLLIGAIGVGIIVLLALVAPWIAPYDPNAQHLAARLRPPSAQYLLGTDHLGRDLLSRLLHGLRPSLVSGLAAVMFAGVLGTAIGVVAGYFRGVPDAIIGRVLDLLIAWPAIFIALALVLLLGPGPTGIVIAIGLSELPVFARVARAITLANTSLLHVEAAISIGASTPRIMIRHILPFAIPPLIVQFAIAAPQAVVAEASLSFLGLGTQPPDPSLGAMVSNALLYLSRSLYGALFPIAAIALLILCLTLFADGLQETLDPKRRMRRA</sequence>
<dbReference type="GO" id="GO:0005886">
    <property type="term" value="C:plasma membrane"/>
    <property type="evidence" value="ECO:0007669"/>
    <property type="project" value="UniProtKB-SubCell"/>
</dbReference>
<dbReference type="CDD" id="cd06261">
    <property type="entry name" value="TM_PBP2"/>
    <property type="match status" value="1"/>
</dbReference>
<comment type="caution">
    <text evidence="9">The sequence shown here is derived from an EMBL/GenBank/DDBJ whole genome shotgun (WGS) entry which is preliminary data.</text>
</comment>
<dbReference type="GO" id="GO:0055085">
    <property type="term" value="P:transmembrane transport"/>
    <property type="evidence" value="ECO:0007669"/>
    <property type="project" value="InterPro"/>
</dbReference>
<keyword evidence="10" id="KW-1185">Reference proteome</keyword>
<keyword evidence="3" id="KW-1003">Cell membrane</keyword>
<feature type="transmembrane region" description="Helical" evidence="7">
    <location>
        <begin position="25"/>
        <end position="48"/>
    </location>
</feature>
<feature type="domain" description="ABC transmembrane type-1" evidence="8">
    <location>
        <begin position="87"/>
        <end position="280"/>
    </location>
</feature>
<dbReference type="InterPro" id="IPR025966">
    <property type="entry name" value="OppC_N"/>
</dbReference>
<dbReference type="PANTHER" id="PTHR43386:SF25">
    <property type="entry name" value="PEPTIDE ABC TRANSPORTER PERMEASE PROTEIN"/>
    <property type="match status" value="1"/>
</dbReference>
<gene>
    <name evidence="9" type="ORF">DWE98_21490</name>
</gene>
<dbReference type="SUPFAM" id="SSF161098">
    <property type="entry name" value="MetI-like"/>
    <property type="match status" value="1"/>
</dbReference>
<feature type="transmembrane region" description="Helical" evidence="7">
    <location>
        <begin position="91"/>
        <end position="115"/>
    </location>
</feature>
<dbReference type="Pfam" id="PF00528">
    <property type="entry name" value="BPD_transp_1"/>
    <property type="match status" value="1"/>
</dbReference>
<feature type="transmembrane region" description="Helical" evidence="7">
    <location>
        <begin position="255"/>
        <end position="279"/>
    </location>
</feature>
<evidence type="ECO:0000256" key="6">
    <source>
        <dbReference type="ARBA" id="ARBA00023136"/>
    </source>
</evidence>
<dbReference type="InterPro" id="IPR000515">
    <property type="entry name" value="MetI-like"/>
</dbReference>
<keyword evidence="5 7" id="KW-1133">Transmembrane helix</keyword>
<organism evidence="9 10">
    <name type="scientific">Bosea caraganae</name>
    <dbReference type="NCBI Taxonomy" id="2763117"/>
    <lineage>
        <taxon>Bacteria</taxon>
        <taxon>Pseudomonadati</taxon>
        <taxon>Pseudomonadota</taxon>
        <taxon>Alphaproteobacteria</taxon>
        <taxon>Hyphomicrobiales</taxon>
        <taxon>Boseaceae</taxon>
        <taxon>Bosea</taxon>
    </lineage>
</organism>
<evidence type="ECO:0000313" key="9">
    <source>
        <dbReference type="EMBL" id="RDJ21296.1"/>
    </source>
</evidence>
<reference evidence="10" key="1">
    <citation type="submission" date="2018-07" db="EMBL/GenBank/DDBJ databases">
        <authorList>
            <person name="Safronova V.I."/>
            <person name="Chirak E.R."/>
            <person name="Sazanova A.L."/>
        </authorList>
    </citation>
    <scope>NUCLEOTIDE SEQUENCE [LARGE SCALE GENOMIC DNA]</scope>
    <source>
        <strain evidence="10">RCAM04685</strain>
    </source>
</reference>
<protein>
    <submittedName>
        <fullName evidence="9">ABC transporter permease</fullName>
    </submittedName>
</protein>
<evidence type="ECO:0000256" key="7">
    <source>
        <dbReference type="RuleBase" id="RU363032"/>
    </source>
</evidence>
<evidence type="ECO:0000313" key="10">
    <source>
        <dbReference type="Proteomes" id="UP000255207"/>
    </source>
</evidence>
<evidence type="ECO:0000256" key="3">
    <source>
        <dbReference type="ARBA" id="ARBA00022475"/>
    </source>
</evidence>
<evidence type="ECO:0000256" key="5">
    <source>
        <dbReference type="ARBA" id="ARBA00022989"/>
    </source>
</evidence>
<evidence type="ECO:0000256" key="2">
    <source>
        <dbReference type="ARBA" id="ARBA00022448"/>
    </source>
</evidence>
<comment type="subcellular location">
    <subcellularLocation>
        <location evidence="1 7">Cell membrane</location>
        <topology evidence="1 7">Multi-pass membrane protein</topology>
    </subcellularLocation>
</comment>
<dbReference type="InterPro" id="IPR035906">
    <property type="entry name" value="MetI-like_sf"/>
</dbReference>
<keyword evidence="4 7" id="KW-0812">Transmembrane</keyword>
<feature type="transmembrane region" description="Helical" evidence="7">
    <location>
        <begin position="127"/>
        <end position="148"/>
    </location>
</feature>
<proteinExistence type="inferred from homology"/>
<dbReference type="RefSeq" id="WP_114831357.1">
    <property type="nucleotide sequence ID" value="NZ_QQTO01000020.1"/>
</dbReference>
<name>A0A370L2F5_9HYPH</name>
<dbReference type="EMBL" id="QQTP01000013">
    <property type="protein sequence ID" value="RDJ21296.1"/>
    <property type="molecule type" value="Genomic_DNA"/>
</dbReference>
<dbReference type="PROSITE" id="PS50928">
    <property type="entry name" value="ABC_TM1"/>
    <property type="match status" value="1"/>
</dbReference>
<keyword evidence="6 7" id="KW-0472">Membrane</keyword>
<dbReference type="Proteomes" id="UP000255207">
    <property type="component" value="Unassembled WGS sequence"/>
</dbReference>
<comment type="similarity">
    <text evidence="7">Belongs to the binding-protein-dependent transport system permease family.</text>
</comment>
<dbReference type="PANTHER" id="PTHR43386">
    <property type="entry name" value="OLIGOPEPTIDE TRANSPORT SYSTEM PERMEASE PROTEIN APPC"/>
    <property type="match status" value="1"/>
</dbReference>
<dbReference type="OrthoDB" id="9812701at2"/>
<evidence type="ECO:0000259" key="8">
    <source>
        <dbReference type="PROSITE" id="PS50928"/>
    </source>
</evidence>
<dbReference type="Gene3D" id="1.10.3720.10">
    <property type="entry name" value="MetI-like"/>
    <property type="match status" value="1"/>
</dbReference>
<feature type="transmembrane region" description="Helical" evidence="7">
    <location>
        <begin position="200"/>
        <end position="221"/>
    </location>
</feature>